<feature type="compositionally biased region" description="Low complexity" evidence="1">
    <location>
        <begin position="1"/>
        <end position="10"/>
    </location>
</feature>
<protein>
    <submittedName>
        <fullName evidence="2">Uncharacterized protein</fullName>
    </submittedName>
</protein>
<accession>A0A0A8XX41</accession>
<evidence type="ECO:0000256" key="1">
    <source>
        <dbReference type="SAM" id="MobiDB-lite"/>
    </source>
</evidence>
<dbReference type="AlphaFoldDB" id="A0A0A8XX41"/>
<reference evidence="2" key="1">
    <citation type="submission" date="2014-09" db="EMBL/GenBank/DDBJ databases">
        <authorList>
            <person name="Magalhaes I.L.F."/>
            <person name="Oliveira U."/>
            <person name="Santos F.R."/>
            <person name="Vidigal T.H.D.A."/>
            <person name="Brescovit A.D."/>
            <person name="Santos A.J."/>
        </authorList>
    </citation>
    <scope>NUCLEOTIDE SEQUENCE</scope>
    <source>
        <tissue evidence="2">Shoot tissue taken approximately 20 cm above the soil surface</tissue>
    </source>
</reference>
<organism evidence="2">
    <name type="scientific">Arundo donax</name>
    <name type="common">Giant reed</name>
    <name type="synonym">Donax arundinaceus</name>
    <dbReference type="NCBI Taxonomy" id="35708"/>
    <lineage>
        <taxon>Eukaryota</taxon>
        <taxon>Viridiplantae</taxon>
        <taxon>Streptophyta</taxon>
        <taxon>Embryophyta</taxon>
        <taxon>Tracheophyta</taxon>
        <taxon>Spermatophyta</taxon>
        <taxon>Magnoliopsida</taxon>
        <taxon>Liliopsida</taxon>
        <taxon>Poales</taxon>
        <taxon>Poaceae</taxon>
        <taxon>PACMAD clade</taxon>
        <taxon>Arundinoideae</taxon>
        <taxon>Arundineae</taxon>
        <taxon>Arundo</taxon>
    </lineage>
</organism>
<reference evidence="2" key="2">
    <citation type="journal article" date="2015" name="Data Brief">
        <title>Shoot transcriptome of the giant reed, Arundo donax.</title>
        <authorList>
            <person name="Barrero R.A."/>
            <person name="Guerrero F.D."/>
            <person name="Moolhuijzen P."/>
            <person name="Goolsby J.A."/>
            <person name="Tidwell J."/>
            <person name="Bellgard S.E."/>
            <person name="Bellgard M.I."/>
        </authorList>
    </citation>
    <scope>NUCLEOTIDE SEQUENCE</scope>
    <source>
        <tissue evidence="2">Shoot tissue taken approximately 20 cm above the soil surface</tissue>
    </source>
</reference>
<sequence>MEKAAAVVAVKQGASGPRKKPSIAGAGWSPRRRRRKCGSEAIRSHGLQTRVARRRLDKLSCGRRRRISAMTSSGRDGSAIGLAARVWEGRGRGR</sequence>
<proteinExistence type="predicted"/>
<name>A0A0A8XX41_ARUDO</name>
<feature type="region of interest" description="Disordered" evidence="1">
    <location>
        <begin position="1"/>
        <end position="46"/>
    </location>
</feature>
<evidence type="ECO:0000313" key="2">
    <source>
        <dbReference type="EMBL" id="JAD17328.1"/>
    </source>
</evidence>
<dbReference type="EMBL" id="GBRH01280567">
    <property type="protein sequence ID" value="JAD17328.1"/>
    <property type="molecule type" value="Transcribed_RNA"/>
</dbReference>